<name>A0AA88Y3M4_PINIB</name>
<dbReference type="PANTHER" id="PTHR34365">
    <property type="entry name" value="ENOLASE (DUF1399)"/>
    <property type="match status" value="1"/>
</dbReference>
<dbReference type="InterPro" id="IPR009836">
    <property type="entry name" value="GRDP-like"/>
</dbReference>
<organism evidence="1 2">
    <name type="scientific">Pinctada imbricata</name>
    <name type="common">Atlantic pearl-oyster</name>
    <name type="synonym">Pinctada martensii</name>
    <dbReference type="NCBI Taxonomy" id="66713"/>
    <lineage>
        <taxon>Eukaryota</taxon>
        <taxon>Metazoa</taxon>
        <taxon>Spiralia</taxon>
        <taxon>Lophotrochozoa</taxon>
        <taxon>Mollusca</taxon>
        <taxon>Bivalvia</taxon>
        <taxon>Autobranchia</taxon>
        <taxon>Pteriomorphia</taxon>
        <taxon>Pterioida</taxon>
        <taxon>Pterioidea</taxon>
        <taxon>Pteriidae</taxon>
        <taxon>Pinctada</taxon>
    </lineage>
</organism>
<evidence type="ECO:0000313" key="2">
    <source>
        <dbReference type="Proteomes" id="UP001186944"/>
    </source>
</evidence>
<protein>
    <submittedName>
        <fullName evidence="1">Uncharacterized protein</fullName>
    </submittedName>
</protein>
<dbReference type="PANTHER" id="PTHR34365:SF7">
    <property type="entry name" value="GLYCINE-RICH DOMAIN-CONTAINING PROTEIN 1"/>
    <property type="match status" value="1"/>
</dbReference>
<reference evidence="1" key="1">
    <citation type="submission" date="2019-08" db="EMBL/GenBank/DDBJ databases">
        <title>The improved chromosome-level genome for the pearl oyster Pinctada fucata martensii using PacBio sequencing and Hi-C.</title>
        <authorList>
            <person name="Zheng Z."/>
        </authorList>
    </citation>
    <scope>NUCLEOTIDE SEQUENCE</scope>
    <source>
        <strain evidence="1">ZZ-2019</strain>
        <tissue evidence="1">Adductor muscle</tissue>
    </source>
</reference>
<comment type="caution">
    <text evidence="1">The sequence shown here is derived from an EMBL/GenBank/DDBJ whole genome shotgun (WGS) entry which is preliminary data.</text>
</comment>
<evidence type="ECO:0000313" key="1">
    <source>
        <dbReference type="EMBL" id="KAK3088698.1"/>
    </source>
</evidence>
<sequence>MANIVKFEPKKWRQYYSIDLVEGALAQLDFLAVIDSNKVFQSVKTIRNATYRYEKFWLPLAAKYHDKCLAAPLDIEWVWHCHMLCPPIYEKDCMDICKTHVNHKLYSSTERQKRVKESEKLWSKEYPGEPFYTDFSSDDRYGTDASQVSYDILSSSERQAVFYYQVSLPHYKDKRFLKEAALRYRKYLYLKKLNPKEFLVPCYDIDLIWHTHQLNPQAYKADTERLLGRVLNHDDTVNDRSPNSKLIRADSRTRELWYCYIQ</sequence>
<dbReference type="AlphaFoldDB" id="A0AA88Y3M4"/>
<keyword evidence="2" id="KW-1185">Reference proteome</keyword>
<proteinExistence type="predicted"/>
<dbReference type="EMBL" id="VSWD01000011">
    <property type="protein sequence ID" value="KAK3088698.1"/>
    <property type="molecule type" value="Genomic_DNA"/>
</dbReference>
<dbReference type="Pfam" id="PF07173">
    <property type="entry name" value="GRDP-like"/>
    <property type="match status" value="1"/>
</dbReference>
<gene>
    <name evidence="1" type="ORF">FSP39_022527</name>
</gene>
<accession>A0AA88Y3M4</accession>
<dbReference type="Proteomes" id="UP001186944">
    <property type="component" value="Unassembled WGS sequence"/>
</dbReference>